<sequence length="187" mass="20605">MDLDAVLARLDAAGVWLDPGLSADEVADVERRFGFTFCADHRALLTLAVPVGDRWPDWLDEDESSLREQLAWPVDGVVVDVVENDFWPASWGPRPVDERESAARTHLAAVPTMIPVYSHRYLPGAPAAPGTPVFSIYQTDVIHYGSDLADYLERELLGRSSPVPLPDATLRVPFWSDLVDGVDPADL</sequence>
<gene>
    <name evidence="1" type="ORF">HP550_08630</name>
</gene>
<keyword evidence="2" id="KW-1185">Reference proteome</keyword>
<dbReference type="RefSeq" id="WP_175347254.1">
    <property type="nucleotide sequence ID" value="NZ_JABMCI010000060.1"/>
</dbReference>
<dbReference type="AlphaFoldDB" id="A0A7Y6A1C5"/>
<protein>
    <recommendedName>
        <fullName evidence="3">Knr4/Smi1-like domain-containing protein</fullName>
    </recommendedName>
</protein>
<dbReference type="PANTHER" id="PTHR32011">
    <property type="entry name" value="OS08G0472400 PROTEIN"/>
    <property type="match status" value="1"/>
</dbReference>
<organism evidence="1 2">
    <name type="scientific">Cellulomonas humilata</name>
    <dbReference type="NCBI Taxonomy" id="144055"/>
    <lineage>
        <taxon>Bacteria</taxon>
        <taxon>Bacillati</taxon>
        <taxon>Actinomycetota</taxon>
        <taxon>Actinomycetes</taxon>
        <taxon>Micrococcales</taxon>
        <taxon>Cellulomonadaceae</taxon>
        <taxon>Cellulomonas</taxon>
    </lineage>
</organism>
<evidence type="ECO:0000313" key="2">
    <source>
        <dbReference type="Proteomes" id="UP000565724"/>
    </source>
</evidence>
<proteinExistence type="predicted"/>
<accession>A0A7Y6A1C5</accession>
<evidence type="ECO:0008006" key="3">
    <source>
        <dbReference type="Google" id="ProtNLM"/>
    </source>
</evidence>
<dbReference type="EMBL" id="JABMCI010000060">
    <property type="protein sequence ID" value="NUU17313.1"/>
    <property type="molecule type" value="Genomic_DNA"/>
</dbReference>
<evidence type="ECO:0000313" key="1">
    <source>
        <dbReference type="EMBL" id="NUU17313.1"/>
    </source>
</evidence>
<dbReference type="PANTHER" id="PTHR32011:SF2">
    <property type="entry name" value="OS08G0472400 PROTEIN"/>
    <property type="match status" value="1"/>
</dbReference>
<name>A0A7Y6A1C5_9CELL</name>
<dbReference type="Proteomes" id="UP000565724">
    <property type="component" value="Unassembled WGS sequence"/>
</dbReference>
<comment type="caution">
    <text evidence="1">The sequence shown here is derived from an EMBL/GenBank/DDBJ whole genome shotgun (WGS) entry which is preliminary data.</text>
</comment>
<reference evidence="1 2" key="1">
    <citation type="submission" date="2020-05" db="EMBL/GenBank/DDBJ databases">
        <title>Genome Sequencing of Type Strains.</title>
        <authorList>
            <person name="Lemaire J.F."/>
            <person name="Inderbitzin P."/>
            <person name="Gregorio O.A."/>
            <person name="Collins S.B."/>
            <person name="Wespe N."/>
            <person name="Knight-Connoni V."/>
        </authorList>
    </citation>
    <scope>NUCLEOTIDE SEQUENCE [LARGE SCALE GENOMIC DNA]</scope>
    <source>
        <strain evidence="1 2">ATCC 25174</strain>
    </source>
</reference>